<dbReference type="Proteomes" id="UP000824031">
    <property type="component" value="Unassembled WGS sequence"/>
</dbReference>
<keyword evidence="2" id="KW-0443">Lipid metabolism</keyword>
<reference evidence="3" key="1">
    <citation type="journal article" date="2021" name="PeerJ">
        <title>Extensive microbial diversity within the chicken gut microbiome revealed by metagenomics and culture.</title>
        <authorList>
            <person name="Gilroy R."/>
            <person name="Ravi A."/>
            <person name="Getino M."/>
            <person name="Pursley I."/>
            <person name="Horton D.L."/>
            <person name="Alikhan N.F."/>
            <person name="Baker D."/>
            <person name="Gharbi K."/>
            <person name="Hall N."/>
            <person name="Watson M."/>
            <person name="Adriaenssens E.M."/>
            <person name="Foster-Nyarko E."/>
            <person name="Jarju S."/>
            <person name="Secka A."/>
            <person name="Antonio M."/>
            <person name="Oren A."/>
            <person name="Chaudhuri R.R."/>
            <person name="La Ragione R."/>
            <person name="Hildebrand F."/>
            <person name="Pallen M.J."/>
        </authorList>
    </citation>
    <scope>NUCLEOTIDE SEQUENCE</scope>
    <source>
        <strain evidence="3">3436</strain>
    </source>
</reference>
<dbReference type="PROSITE" id="PS00061">
    <property type="entry name" value="ADH_SHORT"/>
    <property type="match status" value="1"/>
</dbReference>
<dbReference type="InterPro" id="IPR050259">
    <property type="entry name" value="SDR"/>
</dbReference>
<accession>A0A9D2JGI3</accession>
<dbReference type="AlphaFoldDB" id="A0A9D2JGI3"/>
<dbReference type="GO" id="GO:0008202">
    <property type="term" value="P:steroid metabolic process"/>
    <property type="evidence" value="ECO:0007669"/>
    <property type="project" value="UniProtKB-KW"/>
</dbReference>
<reference evidence="3" key="2">
    <citation type="submission" date="2021-04" db="EMBL/GenBank/DDBJ databases">
        <authorList>
            <person name="Gilroy R."/>
        </authorList>
    </citation>
    <scope>NUCLEOTIDE SEQUENCE</scope>
    <source>
        <strain evidence="3">3436</strain>
    </source>
</reference>
<evidence type="ECO:0000313" key="3">
    <source>
        <dbReference type="EMBL" id="HIZ48367.1"/>
    </source>
</evidence>
<organism evidence="3 4">
    <name type="scientific">Candidatus Gemmiger excrementavium</name>
    <dbReference type="NCBI Taxonomy" id="2838608"/>
    <lineage>
        <taxon>Bacteria</taxon>
        <taxon>Bacillati</taxon>
        <taxon>Bacillota</taxon>
        <taxon>Clostridia</taxon>
        <taxon>Eubacteriales</taxon>
        <taxon>Gemmiger</taxon>
    </lineage>
</organism>
<dbReference type="InterPro" id="IPR020904">
    <property type="entry name" value="Sc_DH/Rdtase_CS"/>
</dbReference>
<gene>
    <name evidence="3" type="ORF">H9810_06605</name>
</gene>
<dbReference type="EMBL" id="DXBO01000098">
    <property type="protein sequence ID" value="HIZ48367.1"/>
    <property type="molecule type" value="Genomic_DNA"/>
</dbReference>
<sequence>MAYTYLITGATSDVGRALIERLLGQNPGALVLAQGCGDLDKLAPLFQRFPGQIRPFDVDLSDRAKVDTFMQLVETSCPPPTHFIHLPALPVINTKFKSFDQTRFDRDLEIQVHSAIRICRAVVPAMARAKFGRVLFIQTSYTIGCPPKNTAAYVTAKSAIGGLMKSLAVEYAKFGVTVNCVAPSMMETNFLKDTPDLIVQAAAADNPMGRNATPEDVVPAMAFLLSDEAGFITGVTLPVTGGSAIV</sequence>
<dbReference type="PRINTS" id="PR00081">
    <property type="entry name" value="GDHRDH"/>
</dbReference>
<dbReference type="Pfam" id="PF13561">
    <property type="entry name" value="adh_short_C2"/>
    <property type="match status" value="1"/>
</dbReference>
<comment type="similarity">
    <text evidence="1">Belongs to the short-chain dehydrogenases/reductases (SDR) family.</text>
</comment>
<comment type="caution">
    <text evidence="3">The sequence shown here is derived from an EMBL/GenBank/DDBJ whole genome shotgun (WGS) entry which is preliminary data.</text>
</comment>
<name>A0A9D2JGI3_9FIRM</name>
<dbReference type="InterPro" id="IPR036291">
    <property type="entry name" value="NAD(P)-bd_dom_sf"/>
</dbReference>
<dbReference type="PANTHER" id="PTHR42879">
    <property type="entry name" value="3-OXOACYL-(ACYL-CARRIER-PROTEIN) REDUCTASE"/>
    <property type="match status" value="1"/>
</dbReference>
<evidence type="ECO:0000256" key="2">
    <source>
        <dbReference type="ARBA" id="ARBA00023221"/>
    </source>
</evidence>
<dbReference type="Gene3D" id="3.40.50.720">
    <property type="entry name" value="NAD(P)-binding Rossmann-like Domain"/>
    <property type="match status" value="1"/>
</dbReference>
<dbReference type="GO" id="GO:0032787">
    <property type="term" value="P:monocarboxylic acid metabolic process"/>
    <property type="evidence" value="ECO:0007669"/>
    <property type="project" value="UniProtKB-ARBA"/>
</dbReference>
<evidence type="ECO:0000313" key="4">
    <source>
        <dbReference type="Proteomes" id="UP000824031"/>
    </source>
</evidence>
<dbReference type="CDD" id="cd05233">
    <property type="entry name" value="SDR_c"/>
    <property type="match status" value="1"/>
</dbReference>
<proteinExistence type="inferred from homology"/>
<protein>
    <submittedName>
        <fullName evidence="3">SDR family oxidoreductase</fullName>
    </submittedName>
</protein>
<evidence type="ECO:0000256" key="1">
    <source>
        <dbReference type="ARBA" id="ARBA00006484"/>
    </source>
</evidence>
<keyword evidence="2" id="KW-0753">Steroid metabolism</keyword>
<dbReference type="SUPFAM" id="SSF51735">
    <property type="entry name" value="NAD(P)-binding Rossmann-fold domains"/>
    <property type="match status" value="1"/>
</dbReference>
<dbReference type="InterPro" id="IPR002347">
    <property type="entry name" value="SDR_fam"/>
</dbReference>